<keyword evidence="7" id="KW-0408">Iron</keyword>
<evidence type="ECO:0000256" key="3">
    <source>
        <dbReference type="ARBA" id="ARBA00022448"/>
    </source>
</evidence>
<keyword evidence="5" id="KW-0561">Oxygen transport</keyword>
<evidence type="ECO:0000256" key="6">
    <source>
        <dbReference type="ARBA" id="ARBA00022723"/>
    </source>
</evidence>
<evidence type="ECO:0000256" key="7">
    <source>
        <dbReference type="ARBA" id="ARBA00023004"/>
    </source>
</evidence>
<evidence type="ECO:0000313" key="9">
    <source>
        <dbReference type="Proteomes" id="UP001430377"/>
    </source>
</evidence>
<dbReference type="Pfam" id="PF01152">
    <property type="entry name" value="Bac_globin"/>
    <property type="match status" value="1"/>
</dbReference>
<organism evidence="8 9">
    <name type="scientific">Haloarcula rubra</name>
    <dbReference type="NCBI Taxonomy" id="2487747"/>
    <lineage>
        <taxon>Archaea</taxon>
        <taxon>Methanobacteriati</taxon>
        <taxon>Methanobacteriota</taxon>
        <taxon>Stenosarchaea group</taxon>
        <taxon>Halobacteria</taxon>
        <taxon>Halobacteriales</taxon>
        <taxon>Haloarculaceae</taxon>
        <taxon>Haloarcula</taxon>
    </lineage>
</organism>
<keyword evidence="4" id="KW-0349">Heme</keyword>
<name>A0AAW4PWT9_9EURY</name>
<dbReference type="RefSeq" id="WP_220619537.1">
    <property type="nucleotide sequence ID" value="NZ_RKLR01000007.1"/>
</dbReference>
<evidence type="ECO:0000313" key="8">
    <source>
        <dbReference type="EMBL" id="MBX0324584.1"/>
    </source>
</evidence>
<accession>A0AAW4PWT9</accession>
<keyword evidence="3" id="KW-0813">Transport</keyword>
<dbReference type="InterPro" id="IPR012292">
    <property type="entry name" value="Globin/Proto"/>
</dbReference>
<dbReference type="PIRSF" id="PIRSF002030">
    <property type="entry name" value="Globin_Protozoa/Cyanobacteria"/>
    <property type="match status" value="1"/>
</dbReference>
<evidence type="ECO:0000256" key="1">
    <source>
        <dbReference type="ARBA" id="ARBA00001971"/>
    </source>
</evidence>
<comment type="caution">
    <text evidence="8">The sequence shown here is derived from an EMBL/GenBank/DDBJ whole genome shotgun (WGS) entry which is preliminary data.</text>
</comment>
<evidence type="ECO:0000256" key="5">
    <source>
        <dbReference type="ARBA" id="ARBA00022621"/>
    </source>
</evidence>
<dbReference type="GO" id="GO:0020037">
    <property type="term" value="F:heme binding"/>
    <property type="evidence" value="ECO:0007669"/>
    <property type="project" value="InterPro"/>
</dbReference>
<dbReference type="GO" id="GO:0019825">
    <property type="term" value="F:oxygen binding"/>
    <property type="evidence" value="ECO:0007669"/>
    <property type="project" value="InterPro"/>
</dbReference>
<dbReference type="Gene3D" id="1.10.490.10">
    <property type="entry name" value="Globins"/>
    <property type="match status" value="1"/>
</dbReference>
<evidence type="ECO:0000256" key="4">
    <source>
        <dbReference type="ARBA" id="ARBA00022617"/>
    </source>
</evidence>
<dbReference type="AlphaFoldDB" id="A0AAW4PWT9"/>
<dbReference type="GO" id="GO:0046872">
    <property type="term" value="F:metal ion binding"/>
    <property type="evidence" value="ECO:0007669"/>
    <property type="project" value="UniProtKB-KW"/>
</dbReference>
<dbReference type="Proteomes" id="UP001430377">
    <property type="component" value="Unassembled WGS sequence"/>
</dbReference>
<proteinExistence type="inferred from homology"/>
<comment type="cofactor">
    <cofactor evidence="1">
        <name>heme</name>
        <dbReference type="ChEBI" id="CHEBI:30413"/>
    </cofactor>
</comment>
<dbReference type="CDD" id="cd00454">
    <property type="entry name" value="TrHb1_N"/>
    <property type="match status" value="1"/>
</dbReference>
<keyword evidence="9" id="KW-1185">Reference proteome</keyword>
<dbReference type="PROSITE" id="PS01213">
    <property type="entry name" value="GLOBIN_FAM_2"/>
    <property type="match status" value="1"/>
</dbReference>
<reference evidence="8 9" key="1">
    <citation type="submission" date="2021-06" db="EMBL/GenBank/DDBJ databases">
        <title>Halomicroarcula sp. a new haloarchaeum isolated from saline soil.</title>
        <authorList>
            <person name="Duran-Viseras A."/>
            <person name="Sanchez-Porro C."/>
            <person name="Ventosa A."/>
        </authorList>
    </citation>
    <scope>NUCLEOTIDE SEQUENCE [LARGE SCALE GENOMIC DNA]</scope>
    <source>
        <strain evidence="8 9">F13</strain>
    </source>
</reference>
<dbReference type="GO" id="GO:0005344">
    <property type="term" value="F:oxygen carrier activity"/>
    <property type="evidence" value="ECO:0007669"/>
    <property type="project" value="UniProtKB-KW"/>
</dbReference>
<keyword evidence="6" id="KW-0479">Metal-binding</keyword>
<protein>
    <submittedName>
        <fullName evidence="8">Group 1 truncated hemoglobin</fullName>
    </submittedName>
</protein>
<dbReference type="InterPro" id="IPR019795">
    <property type="entry name" value="Globin_bac-like_CS"/>
</dbReference>
<dbReference type="SUPFAM" id="SSF46458">
    <property type="entry name" value="Globin-like"/>
    <property type="match status" value="1"/>
</dbReference>
<dbReference type="InterPro" id="IPR009050">
    <property type="entry name" value="Globin-like_sf"/>
</dbReference>
<dbReference type="EMBL" id="RKLR01000007">
    <property type="protein sequence ID" value="MBX0324584.1"/>
    <property type="molecule type" value="Genomic_DNA"/>
</dbReference>
<comment type="similarity">
    <text evidence="2">Belongs to the truncated hemoglobin family. Group I subfamily.</text>
</comment>
<sequence length="119" mass="13112">MSETLYDRLGGEAGIEAVVETFYDRVLADESLAQYFEDTDVEALREHQRQFLAAVTGGADSYDGQSMRAAHAHLDLTEDDFAAVAGHLDSALRAHDVDPSDREQVLTAVVDLETEILDR</sequence>
<dbReference type="InterPro" id="IPR016339">
    <property type="entry name" value="Hemoglobin_trunc_I"/>
</dbReference>
<gene>
    <name evidence="8" type="ORF">EGH21_16265</name>
</gene>
<evidence type="ECO:0000256" key="2">
    <source>
        <dbReference type="ARBA" id="ARBA00009660"/>
    </source>
</evidence>
<dbReference type="InterPro" id="IPR001486">
    <property type="entry name" value="Hemoglobin_trunc"/>
</dbReference>